<dbReference type="AlphaFoldDB" id="A0AAV5ALG9"/>
<dbReference type="Proteomes" id="UP001050691">
    <property type="component" value="Unassembled WGS sequence"/>
</dbReference>
<proteinExistence type="predicted"/>
<evidence type="ECO:0000313" key="1">
    <source>
        <dbReference type="EMBL" id="GJJ15285.1"/>
    </source>
</evidence>
<dbReference type="EMBL" id="BPWL01000011">
    <property type="protein sequence ID" value="GJJ15285.1"/>
    <property type="molecule type" value="Genomic_DNA"/>
</dbReference>
<keyword evidence="2" id="KW-1185">Reference proteome</keyword>
<sequence length="134" mass="14408">MSTLTEGIYIIGSLLTAKVPNSQALVPAPTTLPFPVPDVPITLGGFNNQLYMSATKADKFSITAAGENVWNISVPNQNSYLKVVGVGSKMGEEVMGEGENLELEKDDVDIPRVIAGPKKGTPAELFRFTKIDRK</sequence>
<evidence type="ECO:0000313" key="2">
    <source>
        <dbReference type="Proteomes" id="UP001050691"/>
    </source>
</evidence>
<organism evidence="1 2">
    <name type="scientific">Clathrus columnatus</name>
    <dbReference type="NCBI Taxonomy" id="1419009"/>
    <lineage>
        <taxon>Eukaryota</taxon>
        <taxon>Fungi</taxon>
        <taxon>Dikarya</taxon>
        <taxon>Basidiomycota</taxon>
        <taxon>Agaricomycotina</taxon>
        <taxon>Agaricomycetes</taxon>
        <taxon>Phallomycetidae</taxon>
        <taxon>Phallales</taxon>
        <taxon>Clathraceae</taxon>
        <taxon>Clathrus</taxon>
    </lineage>
</organism>
<accession>A0AAV5ALG9</accession>
<protein>
    <submittedName>
        <fullName evidence="1">Uncharacterized protein</fullName>
    </submittedName>
</protein>
<reference evidence="1" key="1">
    <citation type="submission" date="2021-10" db="EMBL/GenBank/DDBJ databases">
        <title>De novo Genome Assembly of Clathrus columnatus (Basidiomycota, Fungi) Using Illumina and Nanopore Sequence Data.</title>
        <authorList>
            <person name="Ogiso-Tanaka E."/>
            <person name="Itagaki H."/>
            <person name="Hosoya T."/>
            <person name="Hosaka K."/>
        </authorList>
    </citation>
    <scope>NUCLEOTIDE SEQUENCE</scope>
    <source>
        <strain evidence="1">MO-923</strain>
    </source>
</reference>
<comment type="caution">
    <text evidence="1">The sequence shown here is derived from an EMBL/GenBank/DDBJ whole genome shotgun (WGS) entry which is preliminary data.</text>
</comment>
<gene>
    <name evidence="1" type="ORF">Clacol_009561</name>
</gene>
<name>A0AAV5ALG9_9AGAM</name>